<feature type="transmembrane region" description="Helical" evidence="2">
    <location>
        <begin position="282"/>
        <end position="302"/>
    </location>
</feature>
<reference evidence="4" key="1">
    <citation type="submission" date="2023-09" db="EMBL/GenBank/DDBJ databases">
        <authorList>
            <person name="Li S."/>
            <person name="Li X."/>
            <person name="Zhang C."/>
            <person name="Zhao Z."/>
        </authorList>
    </citation>
    <scope>NUCLEOTIDE SEQUENCE [LARGE SCALE GENOMIC DNA]</scope>
    <source>
        <strain evidence="4">SQ345</strain>
    </source>
</reference>
<feature type="transmembrane region" description="Helical" evidence="2">
    <location>
        <begin position="164"/>
        <end position="188"/>
    </location>
</feature>
<feature type="transmembrane region" description="Helical" evidence="2">
    <location>
        <begin position="314"/>
        <end position="334"/>
    </location>
</feature>
<protein>
    <submittedName>
        <fullName evidence="3">MFS transporter</fullName>
    </submittedName>
</protein>
<feature type="transmembrane region" description="Helical" evidence="2">
    <location>
        <begin position="243"/>
        <end position="262"/>
    </location>
</feature>
<feature type="transmembrane region" description="Helical" evidence="2">
    <location>
        <begin position="340"/>
        <end position="365"/>
    </location>
</feature>
<feature type="transmembrane region" description="Helical" evidence="2">
    <location>
        <begin position="429"/>
        <end position="446"/>
    </location>
</feature>
<dbReference type="SUPFAM" id="SSF103473">
    <property type="entry name" value="MFS general substrate transporter"/>
    <property type="match status" value="1"/>
</dbReference>
<gene>
    <name evidence="3" type="ORF">RI845_03255</name>
</gene>
<dbReference type="Gene3D" id="1.20.1250.20">
    <property type="entry name" value="MFS general substrate transporter like domains"/>
    <property type="match status" value="1"/>
</dbReference>
<name>A0ABY9TK09_9GAMM</name>
<keyword evidence="4" id="KW-1185">Reference proteome</keyword>
<feature type="transmembrane region" description="Helical" evidence="2">
    <location>
        <begin position="91"/>
        <end position="109"/>
    </location>
</feature>
<dbReference type="InterPro" id="IPR036259">
    <property type="entry name" value="MFS_trans_sf"/>
</dbReference>
<dbReference type="EMBL" id="CP134146">
    <property type="protein sequence ID" value="WNC69183.1"/>
    <property type="molecule type" value="Genomic_DNA"/>
</dbReference>
<evidence type="ECO:0000313" key="3">
    <source>
        <dbReference type="EMBL" id="WNC69183.1"/>
    </source>
</evidence>
<sequence length="456" mass="50964">MTRLNRVNNTENSELKLSQKLALGSGFFCLLFLEKACEILAIPFYQMTLGVDPFLFSITLTIPIIFSAFLAPWVGKLSDNCTSKFGRRRPFIFVSAWLSASLFGLMWMVPEHWSTDNQLLYFFVISLLFYAAASFYSVPLTSLSYEITKDAHQRIKVMETNSYFIKLASMSNQWLYPLATLTIFSSTFVGIKAVGWFTAIFVIGIIGMLPALYVKENSVEPINHPHNNFTVVENVKSIMQSHLMRLVFVIIFIQLGIGAYAAKMDYYVLVYYMFDGNISDGAVWKAVLSMGYAIIAAIYIPIVSWFSRRIGKLATLKIIFIMTAIGGGAKWFIYTPGVQWLILLDPILCSAIWTSMTIIIPALVAQASDQDHQTHKISRQGGFASVYQWVVALSIIFALLASGMSLNIIGFDASLANAQSSNALLSMKLILSLGTIIPSMLAVFLLNKYQKSHKDT</sequence>
<evidence type="ECO:0000256" key="2">
    <source>
        <dbReference type="SAM" id="Phobius"/>
    </source>
</evidence>
<feature type="transmembrane region" description="Helical" evidence="2">
    <location>
        <begin position="194"/>
        <end position="214"/>
    </location>
</feature>
<dbReference type="PANTHER" id="PTHR11328:SF24">
    <property type="entry name" value="MAJOR FACILITATOR SUPERFAMILY (MFS) PROFILE DOMAIN-CONTAINING PROTEIN"/>
    <property type="match status" value="1"/>
</dbReference>
<feature type="transmembrane region" description="Helical" evidence="2">
    <location>
        <begin position="386"/>
        <end position="409"/>
    </location>
</feature>
<dbReference type="InterPro" id="IPR039672">
    <property type="entry name" value="MFS_2"/>
</dbReference>
<feature type="transmembrane region" description="Helical" evidence="2">
    <location>
        <begin position="121"/>
        <end position="143"/>
    </location>
</feature>
<comment type="similarity">
    <text evidence="1">Belongs to the sodium:galactoside symporter (TC 2.A.2) family.</text>
</comment>
<dbReference type="Pfam" id="PF13347">
    <property type="entry name" value="MFS_2"/>
    <property type="match status" value="1"/>
</dbReference>
<keyword evidence="2" id="KW-0812">Transmembrane</keyword>
<keyword evidence="2" id="KW-1133">Transmembrane helix</keyword>
<keyword evidence="2" id="KW-0472">Membrane</keyword>
<feature type="transmembrane region" description="Helical" evidence="2">
    <location>
        <begin position="54"/>
        <end position="71"/>
    </location>
</feature>
<evidence type="ECO:0000313" key="4">
    <source>
        <dbReference type="Proteomes" id="UP001248581"/>
    </source>
</evidence>
<feature type="transmembrane region" description="Helical" evidence="2">
    <location>
        <begin position="21"/>
        <end position="42"/>
    </location>
</feature>
<dbReference type="Proteomes" id="UP001248581">
    <property type="component" value="Chromosome"/>
</dbReference>
<dbReference type="RefSeq" id="WP_348388327.1">
    <property type="nucleotide sequence ID" value="NZ_CP134146.1"/>
</dbReference>
<proteinExistence type="inferred from homology"/>
<organism evidence="3 4">
    <name type="scientific">Thalassotalea nanhaiensis</name>
    <dbReference type="NCBI Taxonomy" id="3065648"/>
    <lineage>
        <taxon>Bacteria</taxon>
        <taxon>Pseudomonadati</taxon>
        <taxon>Pseudomonadota</taxon>
        <taxon>Gammaproteobacteria</taxon>
        <taxon>Alteromonadales</taxon>
        <taxon>Colwelliaceae</taxon>
        <taxon>Thalassotalea</taxon>
    </lineage>
</organism>
<dbReference type="PANTHER" id="PTHR11328">
    <property type="entry name" value="MAJOR FACILITATOR SUPERFAMILY DOMAIN-CONTAINING PROTEIN"/>
    <property type="match status" value="1"/>
</dbReference>
<accession>A0ABY9TK09</accession>
<evidence type="ECO:0000256" key="1">
    <source>
        <dbReference type="ARBA" id="ARBA00009617"/>
    </source>
</evidence>